<evidence type="ECO:0000313" key="1">
    <source>
        <dbReference type="EMBL" id="EHC97226.1"/>
    </source>
</evidence>
<protein>
    <submittedName>
        <fullName evidence="1">Uncharacterized protein</fullName>
    </submittedName>
</protein>
<sequence>MLHKVGRTINNIETPLAINMRWRKIDESKGSMAAIFLV</sequence>
<dbReference type="EMBL" id="AFCX01002060">
    <property type="protein sequence ID" value="EHC97226.1"/>
    <property type="molecule type" value="Genomic_DNA"/>
</dbReference>
<dbReference type="Proteomes" id="UP000003536">
    <property type="component" value="Unassembled WGS sequence"/>
</dbReference>
<dbReference type="AlphaFoldDB" id="G5SKJ8"/>
<accession>G5SKJ8</accession>
<reference evidence="1 2" key="1">
    <citation type="journal article" date="2011" name="BMC Genomics">
        <title>Genome sequencing reveals diversification of virulence factor content and possible host adaptation in distinct subpopulations of Salmonella enterica.</title>
        <authorList>
            <person name="den Bakker H.C."/>
            <person name="Moreno Switt A.I."/>
            <person name="Govoni G."/>
            <person name="Cummings C.A."/>
            <person name="Ranieri M.L."/>
            <person name="Degoricija L."/>
            <person name="Hoelzer K."/>
            <person name="Rodriguez-Rivera L.D."/>
            <person name="Brown S."/>
            <person name="Bolchacova E."/>
            <person name="Furtado M.R."/>
            <person name="Wiedmann M."/>
        </authorList>
    </citation>
    <scope>NUCLEOTIDE SEQUENCE [LARGE SCALE GENOMIC DNA]</scope>
    <source>
        <strain evidence="1 2">A4-580</strain>
    </source>
</reference>
<evidence type="ECO:0000313" key="2">
    <source>
        <dbReference type="Proteomes" id="UP000003536"/>
    </source>
</evidence>
<dbReference type="PATRIC" id="fig|913086.3.peg.4934"/>
<comment type="caution">
    <text evidence="1">The sequence shown here is derived from an EMBL/GenBank/DDBJ whole genome shotgun (WGS) entry which is preliminary data.</text>
</comment>
<name>G5SKJ8_SALET</name>
<gene>
    <name evidence="1" type="ORF">LTSEWAN_6347</name>
</gene>
<proteinExistence type="predicted"/>
<organism evidence="1 2">
    <name type="scientific">Salmonella enterica subsp. enterica serovar Wandsworth str. A4-580</name>
    <dbReference type="NCBI Taxonomy" id="913086"/>
    <lineage>
        <taxon>Bacteria</taxon>
        <taxon>Pseudomonadati</taxon>
        <taxon>Pseudomonadota</taxon>
        <taxon>Gammaproteobacteria</taxon>
        <taxon>Enterobacterales</taxon>
        <taxon>Enterobacteriaceae</taxon>
        <taxon>Salmonella</taxon>
    </lineage>
</organism>